<proteinExistence type="predicted"/>
<evidence type="ECO:0000313" key="3">
    <source>
        <dbReference type="Proteomes" id="UP000253426"/>
    </source>
</evidence>
<dbReference type="RefSeq" id="WP_113961418.1">
    <property type="nucleotide sequence ID" value="NZ_QNRR01000013.1"/>
</dbReference>
<gene>
    <name evidence="2" type="ORF">DES53_113104</name>
</gene>
<name>A0A366H897_9BACT</name>
<evidence type="ECO:0000256" key="1">
    <source>
        <dbReference type="SAM" id="Phobius"/>
    </source>
</evidence>
<keyword evidence="1" id="KW-0812">Transmembrane</keyword>
<comment type="caution">
    <text evidence="2">The sequence shown here is derived from an EMBL/GenBank/DDBJ whole genome shotgun (WGS) entry which is preliminary data.</text>
</comment>
<protein>
    <submittedName>
        <fullName evidence="2">Uncharacterized protein</fullName>
    </submittedName>
</protein>
<sequence>MNHASASGPRNLPNKQNYLRFALFTIGLFWGVYVVELLTPIRVGDAQRDAMPWIVPVIATPITALCTWWRFCRAVTFAAGSAEVMATVARIGRGGVGVHTRVRLRYDFNDRSYERSVPLYDSVVAHLQVGSQIPILVSRNSPKRIQVPLNMEWMG</sequence>
<keyword evidence="3" id="KW-1185">Reference proteome</keyword>
<feature type="transmembrane region" description="Helical" evidence="1">
    <location>
        <begin position="18"/>
        <end position="38"/>
    </location>
</feature>
<feature type="transmembrane region" description="Helical" evidence="1">
    <location>
        <begin position="50"/>
        <end position="71"/>
    </location>
</feature>
<dbReference type="EMBL" id="QNRR01000013">
    <property type="protein sequence ID" value="RBP37722.1"/>
    <property type="molecule type" value="Genomic_DNA"/>
</dbReference>
<accession>A0A366H897</accession>
<dbReference type="AlphaFoldDB" id="A0A366H897"/>
<evidence type="ECO:0000313" key="2">
    <source>
        <dbReference type="EMBL" id="RBP37722.1"/>
    </source>
</evidence>
<keyword evidence="1" id="KW-1133">Transmembrane helix</keyword>
<organism evidence="2 3">
    <name type="scientific">Roseimicrobium gellanilyticum</name>
    <dbReference type="NCBI Taxonomy" id="748857"/>
    <lineage>
        <taxon>Bacteria</taxon>
        <taxon>Pseudomonadati</taxon>
        <taxon>Verrucomicrobiota</taxon>
        <taxon>Verrucomicrobiia</taxon>
        <taxon>Verrucomicrobiales</taxon>
        <taxon>Verrucomicrobiaceae</taxon>
        <taxon>Roseimicrobium</taxon>
    </lineage>
</organism>
<keyword evidence="1" id="KW-0472">Membrane</keyword>
<dbReference type="Proteomes" id="UP000253426">
    <property type="component" value="Unassembled WGS sequence"/>
</dbReference>
<reference evidence="2 3" key="1">
    <citation type="submission" date="2018-06" db="EMBL/GenBank/DDBJ databases">
        <title>Genomic Encyclopedia of Type Strains, Phase IV (KMG-IV): sequencing the most valuable type-strain genomes for metagenomic binning, comparative biology and taxonomic classification.</title>
        <authorList>
            <person name="Goeker M."/>
        </authorList>
    </citation>
    <scope>NUCLEOTIDE SEQUENCE [LARGE SCALE GENOMIC DNA]</scope>
    <source>
        <strain evidence="2 3">DSM 25532</strain>
    </source>
</reference>